<accession>A0A1I5XMY8</accession>
<dbReference type="PANTHER" id="PTHR30466:SF11">
    <property type="entry name" value="FLAVIN-DEPENDENT MONOOXYGENASE, REDUCTASE SUBUNIT HSAB"/>
    <property type="match status" value="1"/>
</dbReference>
<dbReference type="Proteomes" id="UP000198734">
    <property type="component" value="Unassembled WGS sequence"/>
</dbReference>
<feature type="domain" description="Flavin reductase like" evidence="3">
    <location>
        <begin position="15"/>
        <end position="158"/>
    </location>
</feature>
<reference evidence="5" key="1">
    <citation type="submission" date="2016-10" db="EMBL/GenBank/DDBJ databases">
        <authorList>
            <person name="Varghese N."/>
            <person name="Submissions S."/>
        </authorList>
    </citation>
    <scope>NUCLEOTIDE SEQUENCE [LARGE SCALE GENOMIC DNA]</scope>
    <source>
        <strain evidence="5">DSM 11706</strain>
    </source>
</reference>
<dbReference type="GO" id="GO:0010181">
    <property type="term" value="F:FMN binding"/>
    <property type="evidence" value="ECO:0007669"/>
    <property type="project" value="InterPro"/>
</dbReference>
<keyword evidence="2" id="KW-0560">Oxidoreductase</keyword>
<dbReference type="PANTHER" id="PTHR30466">
    <property type="entry name" value="FLAVIN REDUCTASE"/>
    <property type="match status" value="1"/>
</dbReference>
<dbReference type="InterPro" id="IPR012349">
    <property type="entry name" value="Split_barrel_FMN-bd"/>
</dbReference>
<sequence length="165" mass="18394">MDNKIDQVASFKAAMGNYPTGVTVVTAFNSNGKPMGLTVNSFASVSLDPLLILWSIDKRVYSYEEFLKVDKFTVNILAADQGDICNLFASKVEDRFAECEWNKSELNLPVLSNSLATLECKVFNKVEAGDHTIMIGEVLHIQNAAKEPLLYHRRNIGAIPTEFYK</sequence>
<protein>
    <submittedName>
        <fullName evidence="4">NADH-FMN oxidoreductase RutF, flavin reductase (DIM6/NTAB) family</fullName>
    </submittedName>
</protein>
<organism evidence="4 5">
    <name type="scientific">Psychrobacillus psychrotolerans</name>
    <dbReference type="NCBI Taxonomy" id="126156"/>
    <lineage>
        <taxon>Bacteria</taxon>
        <taxon>Bacillati</taxon>
        <taxon>Bacillota</taxon>
        <taxon>Bacilli</taxon>
        <taxon>Bacillales</taxon>
        <taxon>Bacillaceae</taxon>
        <taxon>Psychrobacillus</taxon>
    </lineage>
</organism>
<comment type="similarity">
    <text evidence="1">Belongs to the non-flavoprotein flavin reductase family.</text>
</comment>
<evidence type="ECO:0000313" key="5">
    <source>
        <dbReference type="Proteomes" id="UP000198734"/>
    </source>
</evidence>
<dbReference type="SUPFAM" id="SSF50475">
    <property type="entry name" value="FMN-binding split barrel"/>
    <property type="match status" value="1"/>
</dbReference>
<evidence type="ECO:0000259" key="3">
    <source>
        <dbReference type="SMART" id="SM00903"/>
    </source>
</evidence>
<evidence type="ECO:0000256" key="1">
    <source>
        <dbReference type="ARBA" id="ARBA00008898"/>
    </source>
</evidence>
<dbReference type="SMART" id="SM00903">
    <property type="entry name" value="Flavin_Reduct"/>
    <property type="match status" value="1"/>
</dbReference>
<dbReference type="AlphaFoldDB" id="A0A1I5XMY8"/>
<gene>
    <name evidence="4" type="ORF">SAMN05421670_1623</name>
</gene>
<dbReference type="InterPro" id="IPR050268">
    <property type="entry name" value="NADH-dep_flavin_reductase"/>
</dbReference>
<dbReference type="STRING" id="126156.SAMN05421670_1623"/>
<proteinExistence type="inferred from homology"/>
<dbReference type="InterPro" id="IPR002563">
    <property type="entry name" value="Flavin_Rdtase-like_dom"/>
</dbReference>
<keyword evidence="5" id="KW-1185">Reference proteome</keyword>
<dbReference type="OrthoDB" id="9792858at2"/>
<dbReference type="Gene3D" id="2.30.110.10">
    <property type="entry name" value="Electron Transport, Fmn-binding Protein, Chain A"/>
    <property type="match status" value="1"/>
</dbReference>
<dbReference type="EMBL" id="FOXU01000002">
    <property type="protein sequence ID" value="SFQ33318.1"/>
    <property type="molecule type" value="Genomic_DNA"/>
</dbReference>
<dbReference type="Pfam" id="PF01613">
    <property type="entry name" value="Flavin_Reduct"/>
    <property type="match status" value="1"/>
</dbReference>
<dbReference type="GO" id="GO:0042602">
    <property type="term" value="F:riboflavin reductase (NADPH) activity"/>
    <property type="evidence" value="ECO:0007669"/>
    <property type="project" value="TreeGrafter"/>
</dbReference>
<evidence type="ECO:0000313" key="4">
    <source>
        <dbReference type="EMBL" id="SFQ33318.1"/>
    </source>
</evidence>
<dbReference type="RefSeq" id="WP_093536007.1">
    <property type="nucleotide sequence ID" value="NZ_FOXU01000002.1"/>
</dbReference>
<name>A0A1I5XMY8_9BACI</name>
<evidence type="ECO:0000256" key="2">
    <source>
        <dbReference type="ARBA" id="ARBA00023002"/>
    </source>
</evidence>